<keyword evidence="4" id="KW-0539">Nucleus</keyword>
<dbReference type="RefSeq" id="XP_064854868.1">
    <property type="nucleotide sequence ID" value="XM_064998796.1"/>
</dbReference>
<protein>
    <recommendedName>
        <fullName evidence="6">Velvet domain-containing protein</fullName>
    </recommendedName>
</protein>
<gene>
    <name evidence="7" type="ORF">DASC09_051970</name>
</gene>
<feature type="compositionally biased region" description="Polar residues" evidence="5">
    <location>
        <begin position="389"/>
        <end position="398"/>
    </location>
</feature>
<evidence type="ECO:0000313" key="8">
    <source>
        <dbReference type="Proteomes" id="UP001360560"/>
    </source>
</evidence>
<name>A0AAV5QSL5_9ASCO</name>
<evidence type="ECO:0000259" key="6">
    <source>
        <dbReference type="PROSITE" id="PS51821"/>
    </source>
</evidence>
<proteinExistence type="predicted"/>
<feature type="region of interest" description="Disordered" evidence="5">
    <location>
        <begin position="265"/>
        <end position="295"/>
    </location>
</feature>
<feature type="compositionally biased region" description="Basic and acidic residues" evidence="5">
    <location>
        <begin position="227"/>
        <end position="239"/>
    </location>
</feature>
<reference evidence="7 8" key="1">
    <citation type="journal article" date="2023" name="Elife">
        <title>Identification of key yeast species and microbe-microbe interactions impacting larval growth of Drosophila in the wild.</title>
        <authorList>
            <person name="Mure A."/>
            <person name="Sugiura Y."/>
            <person name="Maeda R."/>
            <person name="Honda K."/>
            <person name="Sakurai N."/>
            <person name="Takahashi Y."/>
            <person name="Watada M."/>
            <person name="Katoh T."/>
            <person name="Gotoh A."/>
            <person name="Gotoh Y."/>
            <person name="Taniguchi I."/>
            <person name="Nakamura K."/>
            <person name="Hayashi T."/>
            <person name="Katayama T."/>
            <person name="Uemura T."/>
            <person name="Hattori Y."/>
        </authorList>
    </citation>
    <scope>NUCLEOTIDE SEQUENCE [LARGE SCALE GENOMIC DNA]</scope>
    <source>
        <strain evidence="7 8">SC-9</strain>
    </source>
</reference>
<keyword evidence="2" id="KW-0805">Transcription regulation</keyword>
<feature type="region of interest" description="Disordered" evidence="5">
    <location>
        <begin position="389"/>
        <end position="413"/>
    </location>
</feature>
<dbReference type="EMBL" id="BTFZ01000012">
    <property type="protein sequence ID" value="GMM37872.1"/>
    <property type="molecule type" value="Genomic_DNA"/>
</dbReference>
<evidence type="ECO:0000256" key="1">
    <source>
        <dbReference type="ARBA" id="ARBA00004123"/>
    </source>
</evidence>
<dbReference type="InterPro" id="IPR021740">
    <property type="entry name" value="Velvet"/>
</dbReference>
<dbReference type="GeneID" id="90075847"/>
<evidence type="ECO:0000256" key="2">
    <source>
        <dbReference type="ARBA" id="ARBA00023015"/>
    </source>
</evidence>
<evidence type="ECO:0000256" key="5">
    <source>
        <dbReference type="SAM" id="MobiDB-lite"/>
    </source>
</evidence>
<dbReference type="GO" id="GO:0005634">
    <property type="term" value="C:nucleus"/>
    <property type="evidence" value="ECO:0007669"/>
    <property type="project" value="UniProtKB-SubCell"/>
</dbReference>
<comment type="caution">
    <text evidence="7">The sequence shown here is derived from an EMBL/GenBank/DDBJ whole genome shotgun (WGS) entry which is preliminary data.</text>
</comment>
<dbReference type="Proteomes" id="UP001360560">
    <property type="component" value="Unassembled WGS sequence"/>
</dbReference>
<dbReference type="InterPro" id="IPR038491">
    <property type="entry name" value="Velvet_dom_sf"/>
</dbReference>
<organism evidence="7 8">
    <name type="scientific">Saccharomycopsis crataegensis</name>
    <dbReference type="NCBI Taxonomy" id="43959"/>
    <lineage>
        <taxon>Eukaryota</taxon>
        <taxon>Fungi</taxon>
        <taxon>Dikarya</taxon>
        <taxon>Ascomycota</taxon>
        <taxon>Saccharomycotina</taxon>
        <taxon>Saccharomycetes</taxon>
        <taxon>Saccharomycopsidaceae</taxon>
        <taxon>Saccharomycopsis</taxon>
    </lineage>
</organism>
<feature type="domain" description="Velvet" evidence="6">
    <location>
        <begin position="15"/>
        <end position="203"/>
    </location>
</feature>
<keyword evidence="8" id="KW-1185">Reference proteome</keyword>
<feature type="compositionally biased region" description="Low complexity" evidence="5">
    <location>
        <begin position="204"/>
        <end position="224"/>
    </location>
</feature>
<sequence>MVNNKYSPFNGNVFSHRVDYNLQIVTQPCLVRTSGKEKRPVIPSPVLQLQVIDLVSHTDITVHSLANFFLKAELLDVKGSPVKDPGLLVGTTNVSGDFVKFNNQKYLLFNFSNLSIMVKGDYRLRFSLYEFNGFVPPQKLLYVKPITHLISDVFTCYSSRVFYSKEIVAKREAVVSNILEINNNQLSKSNNLLTDLPSNISVRRSRNNSNVSVNSRSPSPVPSSGVELKHHERPLDDRSRKRVSISLNDDDRDLLNYDKLQQAYLSDSNYPASPKRQRSPSISSYHGEEDDVPENVKLKDQSFNGFLEELNDFTNPFFDQNVDAKVVQPMTDYAMNPSFSLSGQNLNIAANNPSLPNIVVGPPNQGQWLGIDDHDLMDNRAILEEVNKSLSRPQSASHSVEDLASPSAEDNDFHQNLIPNLRINSREDDLVQLLNDPTTMDDANLERVLSNLSNPNNDYGSVYDRHDHGLGLTKVLSNNSISNQDLLSAAPAMDFAIDPLNPGYNELVSDNDVNDLYNELSRITSSKSYEGDNYDGKPQPFQFMLSSDEPENYFTQTINNFDQNLNTEKPVTPTISGSRPSAGANLEIQHVLQENVESTNKIGGFTLGQNDDLLNPCGNPRLGVGAQNENWWSDNSFRKSGND</sequence>
<evidence type="ECO:0000256" key="4">
    <source>
        <dbReference type="ARBA" id="ARBA00023242"/>
    </source>
</evidence>
<feature type="region of interest" description="Disordered" evidence="5">
    <location>
        <begin position="204"/>
        <end position="243"/>
    </location>
</feature>
<dbReference type="Pfam" id="PF11754">
    <property type="entry name" value="Velvet"/>
    <property type="match status" value="1"/>
</dbReference>
<dbReference type="PROSITE" id="PS51821">
    <property type="entry name" value="VELVET"/>
    <property type="match status" value="1"/>
</dbReference>
<dbReference type="Gene3D" id="2.60.40.3960">
    <property type="entry name" value="Velvet domain"/>
    <property type="match status" value="1"/>
</dbReference>
<dbReference type="InterPro" id="IPR037525">
    <property type="entry name" value="Velvet_dom"/>
</dbReference>
<dbReference type="AlphaFoldDB" id="A0AAV5QSL5"/>
<dbReference type="PANTHER" id="PTHR33572">
    <property type="entry name" value="SPORE DEVELOPMENT REGULATOR VOSA"/>
    <property type="match status" value="1"/>
</dbReference>
<accession>A0AAV5QSL5</accession>
<comment type="subcellular location">
    <subcellularLocation>
        <location evidence="1">Nucleus</location>
    </subcellularLocation>
</comment>
<evidence type="ECO:0000313" key="7">
    <source>
        <dbReference type="EMBL" id="GMM37872.1"/>
    </source>
</evidence>
<keyword evidence="3" id="KW-0804">Transcription</keyword>
<evidence type="ECO:0000256" key="3">
    <source>
        <dbReference type="ARBA" id="ARBA00023163"/>
    </source>
</evidence>